<evidence type="ECO:0000256" key="1">
    <source>
        <dbReference type="SAM" id="Phobius"/>
    </source>
</evidence>
<reference evidence="2" key="1">
    <citation type="journal article" date="2012" name="PLoS ONE">
        <title>Gene sets for utilization of primary and secondary nutrition supplies in the distal gut of endangered iberian lynx.</title>
        <authorList>
            <person name="Alcaide M."/>
            <person name="Messina E."/>
            <person name="Richter M."/>
            <person name="Bargiela R."/>
            <person name="Peplies J."/>
            <person name="Huws S.A."/>
            <person name="Newbold C.J."/>
            <person name="Golyshin P.N."/>
            <person name="Simon M.A."/>
            <person name="Lopez G."/>
            <person name="Yakimov M.M."/>
            <person name="Ferrer M."/>
        </authorList>
    </citation>
    <scope>NUCLEOTIDE SEQUENCE</scope>
</reference>
<evidence type="ECO:0000313" key="2">
    <source>
        <dbReference type="EMBL" id="EJX00645.1"/>
    </source>
</evidence>
<dbReference type="SUPFAM" id="SSF54523">
    <property type="entry name" value="Pili subunits"/>
    <property type="match status" value="1"/>
</dbReference>
<feature type="transmembrane region" description="Helical" evidence="1">
    <location>
        <begin position="6"/>
        <end position="26"/>
    </location>
</feature>
<proteinExistence type="predicted"/>
<keyword evidence="1" id="KW-1133">Transmembrane helix</keyword>
<organism evidence="2">
    <name type="scientific">gut metagenome</name>
    <dbReference type="NCBI Taxonomy" id="749906"/>
    <lineage>
        <taxon>unclassified sequences</taxon>
        <taxon>metagenomes</taxon>
        <taxon>organismal metagenomes</taxon>
    </lineage>
</organism>
<accession>J9GLK9</accession>
<protein>
    <submittedName>
        <fullName evidence="2">Protein containing Prepilin-type cleavage/methylation</fullName>
    </submittedName>
</protein>
<dbReference type="NCBIfam" id="TIGR02532">
    <property type="entry name" value="IV_pilin_GFxxxE"/>
    <property type="match status" value="1"/>
</dbReference>
<dbReference type="Pfam" id="PF07963">
    <property type="entry name" value="N_methyl"/>
    <property type="match status" value="1"/>
</dbReference>
<dbReference type="EMBL" id="AMCI01003287">
    <property type="protein sequence ID" value="EJX00645.1"/>
    <property type="molecule type" value="Genomic_DNA"/>
</dbReference>
<dbReference type="Gene3D" id="3.30.700.10">
    <property type="entry name" value="Glycoprotein, Type 4 Pilin"/>
    <property type="match status" value="1"/>
</dbReference>
<dbReference type="InterPro" id="IPR012902">
    <property type="entry name" value="N_methyl_site"/>
</dbReference>
<name>J9GLK9_9ZZZZ</name>
<gene>
    <name evidence="2" type="ORF">EVA_11251</name>
</gene>
<sequence length="86" mass="9365">MKPNAGFTLIELVLVLLLIGIISIFVTPKVVPMVVSTSQLEEAKLEVIARIVHARNRALLLAPGVKPTLSCQGKNLSYQEKKSITI</sequence>
<feature type="non-terminal residue" evidence="2">
    <location>
        <position position="86"/>
    </location>
</feature>
<keyword evidence="1" id="KW-0812">Transmembrane</keyword>
<dbReference type="PROSITE" id="PS00409">
    <property type="entry name" value="PROKAR_NTER_METHYL"/>
    <property type="match status" value="1"/>
</dbReference>
<keyword evidence="1" id="KW-0472">Membrane</keyword>
<dbReference type="InterPro" id="IPR045584">
    <property type="entry name" value="Pilin-like"/>
</dbReference>
<comment type="caution">
    <text evidence="2">The sequence shown here is derived from an EMBL/GenBank/DDBJ whole genome shotgun (WGS) entry which is preliminary data.</text>
</comment>
<dbReference type="AlphaFoldDB" id="J9GLK9"/>